<dbReference type="CDD" id="cd06261">
    <property type="entry name" value="TM_PBP2"/>
    <property type="match status" value="1"/>
</dbReference>
<dbReference type="RefSeq" id="WP_382392879.1">
    <property type="nucleotide sequence ID" value="NZ_JBHTCQ010000001.1"/>
</dbReference>
<organism evidence="9 10">
    <name type="scientific">Georgenia alba</name>
    <dbReference type="NCBI Taxonomy" id="2233858"/>
    <lineage>
        <taxon>Bacteria</taxon>
        <taxon>Bacillati</taxon>
        <taxon>Actinomycetota</taxon>
        <taxon>Actinomycetes</taxon>
        <taxon>Micrococcales</taxon>
        <taxon>Bogoriellaceae</taxon>
        <taxon>Georgenia</taxon>
    </lineage>
</organism>
<accession>A0ABW2QC48</accession>
<evidence type="ECO:0000259" key="8">
    <source>
        <dbReference type="PROSITE" id="PS50928"/>
    </source>
</evidence>
<evidence type="ECO:0000256" key="4">
    <source>
        <dbReference type="ARBA" id="ARBA00022692"/>
    </source>
</evidence>
<feature type="transmembrane region" description="Helical" evidence="7">
    <location>
        <begin position="12"/>
        <end position="31"/>
    </location>
</feature>
<dbReference type="SUPFAM" id="SSF161098">
    <property type="entry name" value="MetI-like"/>
    <property type="match status" value="1"/>
</dbReference>
<evidence type="ECO:0000256" key="1">
    <source>
        <dbReference type="ARBA" id="ARBA00004651"/>
    </source>
</evidence>
<name>A0ABW2QC48_9MICO</name>
<evidence type="ECO:0000313" key="9">
    <source>
        <dbReference type="EMBL" id="MFC7404978.1"/>
    </source>
</evidence>
<evidence type="ECO:0000256" key="5">
    <source>
        <dbReference type="ARBA" id="ARBA00022989"/>
    </source>
</evidence>
<comment type="subcellular location">
    <subcellularLocation>
        <location evidence="1 7">Cell membrane</location>
        <topology evidence="1 7">Multi-pass membrane protein</topology>
    </subcellularLocation>
</comment>
<keyword evidence="5 7" id="KW-1133">Transmembrane helix</keyword>
<feature type="transmembrane region" description="Helical" evidence="7">
    <location>
        <begin position="104"/>
        <end position="125"/>
    </location>
</feature>
<dbReference type="Gene3D" id="1.10.3720.10">
    <property type="entry name" value="MetI-like"/>
    <property type="match status" value="1"/>
</dbReference>
<keyword evidence="4 7" id="KW-0812">Transmembrane</keyword>
<feature type="transmembrane region" description="Helical" evidence="7">
    <location>
        <begin position="191"/>
        <end position="209"/>
    </location>
</feature>
<dbReference type="InterPro" id="IPR000515">
    <property type="entry name" value="MetI-like"/>
</dbReference>
<feature type="transmembrane region" description="Helical" evidence="7">
    <location>
        <begin position="296"/>
        <end position="320"/>
    </location>
</feature>
<keyword evidence="3" id="KW-1003">Cell membrane</keyword>
<comment type="similarity">
    <text evidence="7">Belongs to the binding-protein-dependent transport system permease family.</text>
</comment>
<keyword evidence="10" id="KW-1185">Reference proteome</keyword>
<dbReference type="EMBL" id="JBHTCQ010000001">
    <property type="protein sequence ID" value="MFC7404978.1"/>
    <property type="molecule type" value="Genomic_DNA"/>
</dbReference>
<keyword evidence="2 7" id="KW-0813">Transport</keyword>
<protein>
    <submittedName>
        <fullName evidence="9">ABC transporter permease</fullName>
    </submittedName>
</protein>
<evidence type="ECO:0000256" key="6">
    <source>
        <dbReference type="ARBA" id="ARBA00023136"/>
    </source>
</evidence>
<feature type="domain" description="ABC transmembrane type-1" evidence="8">
    <location>
        <begin position="98"/>
        <end position="317"/>
    </location>
</feature>
<reference evidence="10" key="1">
    <citation type="journal article" date="2019" name="Int. J. Syst. Evol. Microbiol.">
        <title>The Global Catalogue of Microorganisms (GCM) 10K type strain sequencing project: providing services to taxonomists for standard genome sequencing and annotation.</title>
        <authorList>
            <consortium name="The Broad Institute Genomics Platform"/>
            <consortium name="The Broad Institute Genome Sequencing Center for Infectious Disease"/>
            <person name="Wu L."/>
            <person name="Ma J."/>
        </authorList>
    </citation>
    <scope>NUCLEOTIDE SEQUENCE [LARGE SCALE GENOMIC DNA]</scope>
    <source>
        <strain evidence="10">JCM 1490</strain>
    </source>
</reference>
<feature type="transmembrane region" description="Helical" evidence="7">
    <location>
        <begin position="137"/>
        <end position="159"/>
    </location>
</feature>
<evidence type="ECO:0000256" key="2">
    <source>
        <dbReference type="ARBA" id="ARBA00022448"/>
    </source>
</evidence>
<dbReference type="Pfam" id="PF00528">
    <property type="entry name" value="BPD_transp_1"/>
    <property type="match status" value="1"/>
</dbReference>
<gene>
    <name evidence="9" type="ORF">ACFQQL_07640</name>
</gene>
<keyword evidence="6 7" id="KW-0472">Membrane</keyword>
<dbReference type="PANTHER" id="PTHR30465">
    <property type="entry name" value="INNER MEMBRANE ABC TRANSPORTER"/>
    <property type="match status" value="1"/>
</dbReference>
<comment type="caution">
    <text evidence="9">The sequence shown here is derived from an EMBL/GenBank/DDBJ whole genome shotgun (WGS) entry which is preliminary data.</text>
</comment>
<feature type="transmembrane region" description="Helical" evidence="7">
    <location>
        <begin position="255"/>
        <end position="276"/>
    </location>
</feature>
<sequence>MALFIARRFLNYLILLFVAISLTYFLAATSMDPRSILEMRNPPLDPQSIENALLRANLSDNVPILERYWTWLTSIVTRWDWGSTLLGESVNEQIGIRVWVSLRLVLVGSVVGTVAGVAIGAWTAVRQYKLSDRATTLASLVFISTPILVTAVFLQLLAIQLNYMLGFQLFEFVGETGQTGDYPLAWLVDRAQHLLLPTVALALSSMAFYSRIQRNLMLDTLGADYVRTARAKGLRKGAALRRHALRTALIPTGTYFAFSMAQMVLGATFTEIVFSWHGMGAYGVQAIQEIDVHGSVAFAAFGGVCILIGATLSDFLVAALDPRVRVS</sequence>
<dbReference type="PANTHER" id="PTHR30465:SF0">
    <property type="entry name" value="OLIGOPEPTIDE TRANSPORT SYSTEM PERMEASE PROTEIN APPB"/>
    <property type="match status" value="1"/>
</dbReference>
<proteinExistence type="inferred from homology"/>
<evidence type="ECO:0000256" key="3">
    <source>
        <dbReference type="ARBA" id="ARBA00022475"/>
    </source>
</evidence>
<evidence type="ECO:0000313" key="10">
    <source>
        <dbReference type="Proteomes" id="UP001596455"/>
    </source>
</evidence>
<dbReference type="PROSITE" id="PS50928">
    <property type="entry name" value="ABC_TM1"/>
    <property type="match status" value="1"/>
</dbReference>
<evidence type="ECO:0000256" key="7">
    <source>
        <dbReference type="RuleBase" id="RU363032"/>
    </source>
</evidence>
<dbReference type="Proteomes" id="UP001596455">
    <property type="component" value="Unassembled WGS sequence"/>
</dbReference>
<dbReference type="InterPro" id="IPR035906">
    <property type="entry name" value="MetI-like_sf"/>
</dbReference>